<dbReference type="Proteomes" id="UP000019678">
    <property type="component" value="Unassembled WGS sequence"/>
</dbReference>
<name>A0A017TDT0_9BACT</name>
<sequence>MKELIKYLLGNLQIDFQGEITLETVRSFLREDDGREARQLLSKLIEEKGVEDMLITLADCLKGHIQSGINEQVVREQLSLYSDS</sequence>
<evidence type="ECO:0000313" key="1">
    <source>
        <dbReference type="EMBL" id="EYF07409.1"/>
    </source>
</evidence>
<proteinExistence type="predicted"/>
<dbReference type="AlphaFoldDB" id="A0A017TDT0"/>
<organism evidence="1 2">
    <name type="scientific">Chondromyces apiculatus DSM 436</name>
    <dbReference type="NCBI Taxonomy" id="1192034"/>
    <lineage>
        <taxon>Bacteria</taxon>
        <taxon>Pseudomonadati</taxon>
        <taxon>Myxococcota</taxon>
        <taxon>Polyangia</taxon>
        <taxon>Polyangiales</taxon>
        <taxon>Polyangiaceae</taxon>
        <taxon>Chondromyces</taxon>
    </lineage>
</organism>
<dbReference type="STRING" id="1192034.CAP_0162"/>
<accession>A0A017TDT0</accession>
<gene>
    <name evidence="1" type="ORF">CAP_0162</name>
</gene>
<evidence type="ECO:0000313" key="2">
    <source>
        <dbReference type="Proteomes" id="UP000019678"/>
    </source>
</evidence>
<keyword evidence="2" id="KW-1185">Reference proteome</keyword>
<dbReference type="OrthoDB" id="5517025at2"/>
<reference evidence="1 2" key="1">
    <citation type="submission" date="2013-05" db="EMBL/GenBank/DDBJ databases">
        <title>Genome assembly of Chondromyces apiculatus DSM 436.</title>
        <authorList>
            <person name="Sharma G."/>
            <person name="Khatri I."/>
            <person name="Kaur C."/>
            <person name="Mayilraj S."/>
            <person name="Subramanian S."/>
        </authorList>
    </citation>
    <scope>NUCLEOTIDE SEQUENCE [LARGE SCALE GENOMIC DNA]</scope>
    <source>
        <strain evidence="1 2">DSM 436</strain>
    </source>
</reference>
<protein>
    <submittedName>
        <fullName evidence="1">Uncharacterized protein</fullName>
    </submittedName>
</protein>
<dbReference type="RefSeq" id="WP_044237949.1">
    <property type="nucleotide sequence ID" value="NZ_ASRX01000010.1"/>
</dbReference>
<dbReference type="EMBL" id="ASRX01000010">
    <property type="protein sequence ID" value="EYF07409.1"/>
    <property type="molecule type" value="Genomic_DNA"/>
</dbReference>
<comment type="caution">
    <text evidence="1">The sequence shown here is derived from an EMBL/GenBank/DDBJ whole genome shotgun (WGS) entry which is preliminary data.</text>
</comment>